<name>A0ABV0N7V4_9TELE</name>
<dbReference type="EMBL" id="JAHRIO010030185">
    <property type="protein sequence ID" value="MEQ2167482.1"/>
    <property type="molecule type" value="Genomic_DNA"/>
</dbReference>
<dbReference type="Proteomes" id="UP001476798">
    <property type="component" value="Unassembled WGS sequence"/>
</dbReference>
<gene>
    <name evidence="2" type="ORF">GOODEAATRI_004658</name>
</gene>
<comment type="caution">
    <text evidence="2">The sequence shown here is derived from an EMBL/GenBank/DDBJ whole genome shotgun (WGS) entry which is preliminary data.</text>
</comment>
<protein>
    <submittedName>
        <fullName evidence="2">Uncharacterized protein</fullName>
    </submittedName>
</protein>
<feature type="non-terminal residue" evidence="2">
    <location>
        <position position="1"/>
    </location>
</feature>
<accession>A0ABV0N7V4</accession>
<evidence type="ECO:0000313" key="3">
    <source>
        <dbReference type="Proteomes" id="UP001476798"/>
    </source>
</evidence>
<feature type="region of interest" description="Disordered" evidence="1">
    <location>
        <begin position="32"/>
        <end position="51"/>
    </location>
</feature>
<feature type="compositionally biased region" description="Low complexity" evidence="1">
    <location>
        <begin position="40"/>
        <end position="51"/>
    </location>
</feature>
<organism evidence="2 3">
    <name type="scientific">Goodea atripinnis</name>
    <dbReference type="NCBI Taxonomy" id="208336"/>
    <lineage>
        <taxon>Eukaryota</taxon>
        <taxon>Metazoa</taxon>
        <taxon>Chordata</taxon>
        <taxon>Craniata</taxon>
        <taxon>Vertebrata</taxon>
        <taxon>Euteleostomi</taxon>
        <taxon>Actinopterygii</taxon>
        <taxon>Neopterygii</taxon>
        <taxon>Teleostei</taxon>
        <taxon>Neoteleostei</taxon>
        <taxon>Acanthomorphata</taxon>
        <taxon>Ovalentaria</taxon>
        <taxon>Atherinomorphae</taxon>
        <taxon>Cyprinodontiformes</taxon>
        <taxon>Goodeidae</taxon>
        <taxon>Goodea</taxon>
    </lineage>
</organism>
<proteinExistence type="predicted"/>
<evidence type="ECO:0000256" key="1">
    <source>
        <dbReference type="SAM" id="MobiDB-lite"/>
    </source>
</evidence>
<reference evidence="2 3" key="1">
    <citation type="submission" date="2021-06" db="EMBL/GenBank/DDBJ databases">
        <authorList>
            <person name="Palmer J.M."/>
        </authorList>
    </citation>
    <scope>NUCLEOTIDE SEQUENCE [LARGE SCALE GENOMIC DNA]</scope>
    <source>
        <strain evidence="2 3">GA_2019</strain>
        <tissue evidence="2">Muscle</tissue>
    </source>
</reference>
<sequence length="159" mass="17725">QAGLNCHSIQKIRMFTLRRQLNVNIRTKQKSNGFYDAGNSPDSGPSSSDTGGTTYSAPVGLSAQKAFSLLIKLYHVSNKFLLKLSDLCSVCCRRKIRNRDEPFLPPVAVSLMSCSFQFFSTACLMTGPLHIWSERGPNTSIPLRDQCEVLLRSLLAIYY</sequence>
<evidence type="ECO:0000313" key="2">
    <source>
        <dbReference type="EMBL" id="MEQ2167482.1"/>
    </source>
</evidence>
<keyword evidence="3" id="KW-1185">Reference proteome</keyword>